<keyword evidence="8" id="KW-1185">Reference proteome</keyword>
<dbReference type="SUPFAM" id="SSF53448">
    <property type="entry name" value="Nucleotide-diphospho-sugar transferases"/>
    <property type="match status" value="1"/>
</dbReference>
<keyword evidence="3" id="KW-0328">Glycosyltransferase</keyword>
<accession>A0A556MLS4</accession>
<dbReference type="PANTHER" id="PTHR43646:SF2">
    <property type="entry name" value="GLYCOSYLTRANSFERASE 2-LIKE DOMAIN-CONTAINING PROTEIN"/>
    <property type="match status" value="1"/>
</dbReference>
<dbReference type="Pfam" id="PF00535">
    <property type="entry name" value="Glycos_transf_2"/>
    <property type="match status" value="1"/>
</dbReference>
<dbReference type="GO" id="GO:0005886">
    <property type="term" value="C:plasma membrane"/>
    <property type="evidence" value="ECO:0007669"/>
    <property type="project" value="UniProtKB-SubCell"/>
</dbReference>
<keyword evidence="2" id="KW-1003">Cell membrane</keyword>
<protein>
    <submittedName>
        <fullName evidence="7">Glycosyltransferase</fullName>
    </submittedName>
</protein>
<name>A0A556MLS4_9SPHI</name>
<sequence length="288" mass="33129">MTLFNNPKWLNEFEYNYQTVDEVPQSVFDSINKDLDKITGDNPLVTVLIAAWNEEINILRCIGSLSKTKCDFPIEIIVVNNNSKDRTQDTIDKLHITGLFELKQGCGPARGFGQEQAKGKYVLLADADCFYPPHWVAEMTKVIQKPNVVCIYGRYSFISEPKFPRWKLFVLEKLKDVIAEFRQLNRPYFNAYGLSMGYVRELGLKVGFIETSFWGDDGQLCLGLMKYGKVKQVRSNKARVWTGPRTLQRDGSLDKAFAVRLKKEFNRFFKNFNSKLPDDAVHESKAKL</sequence>
<comment type="caution">
    <text evidence="7">The sequence shown here is derived from an EMBL/GenBank/DDBJ whole genome shotgun (WGS) entry which is preliminary data.</text>
</comment>
<reference evidence="7 8" key="1">
    <citation type="submission" date="2019-07" db="EMBL/GenBank/DDBJ databases">
        <authorList>
            <person name="Huq M.A."/>
        </authorList>
    </citation>
    <scope>NUCLEOTIDE SEQUENCE [LARGE SCALE GENOMIC DNA]</scope>
    <source>
        <strain evidence="7 8">MAH-19</strain>
    </source>
</reference>
<evidence type="ECO:0000259" key="6">
    <source>
        <dbReference type="Pfam" id="PF00535"/>
    </source>
</evidence>
<dbReference type="InterPro" id="IPR029044">
    <property type="entry name" value="Nucleotide-diphossugar_trans"/>
</dbReference>
<evidence type="ECO:0000256" key="2">
    <source>
        <dbReference type="ARBA" id="ARBA00022475"/>
    </source>
</evidence>
<proteinExistence type="predicted"/>
<keyword evidence="4 7" id="KW-0808">Transferase</keyword>
<evidence type="ECO:0000256" key="4">
    <source>
        <dbReference type="ARBA" id="ARBA00022679"/>
    </source>
</evidence>
<dbReference type="Gene3D" id="3.90.550.10">
    <property type="entry name" value="Spore Coat Polysaccharide Biosynthesis Protein SpsA, Chain A"/>
    <property type="match status" value="1"/>
</dbReference>
<dbReference type="Proteomes" id="UP000318733">
    <property type="component" value="Unassembled WGS sequence"/>
</dbReference>
<evidence type="ECO:0000313" key="7">
    <source>
        <dbReference type="EMBL" id="TSJ40749.1"/>
    </source>
</evidence>
<comment type="subcellular location">
    <subcellularLocation>
        <location evidence="1">Cell membrane</location>
    </subcellularLocation>
</comment>
<evidence type="ECO:0000256" key="3">
    <source>
        <dbReference type="ARBA" id="ARBA00022676"/>
    </source>
</evidence>
<dbReference type="GO" id="GO:0016757">
    <property type="term" value="F:glycosyltransferase activity"/>
    <property type="evidence" value="ECO:0007669"/>
    <property type="project" value="UniProtKB-KW"/>
</dbReference>
<evidence type="ECO:0000256" key="1">
    <source>
        <dbReference type="ARBA" id="ARBA00004236"/>
    </source>
</evidence>
<dbReference type="RefSeq" id="WP_144248787.1">
    <property type="nucleotide sequence ID" value="NZ_VLPK01000002.1"/>
</dbReference>
<organism evidence="7 8">
    <name type="scientific">Mucilaginibacter corticis</name>
    <dbReference type="NCBI Taxonomy" id="2597670"/>
    <lineage>
        <taxon>Bacteria</taxon>
        <taxon>Pseudomonadati</taxon>
        <taxon>Bacteroidota</taxon>
        <taxon>Sphingobacteriia</taxon>
        <taxon>Sphingobacteriales</taxon>
        <taxon>Sphingobacteriaceae</taxon>
        <taxon>Mucilaginibacter</taxon>
    </lineage>
</organism>
<dbReference type="InterPro" id="IPR001173">
    <property type="entry name" value="Glyco_trans_2-like"/>
</dbReference>
<evidence type="ECO:0000313" key="8">
    <source>
        <dbReference type="Proteomes" id="UP000318733"/>
    </source>
</evidence>
<evidence type="ECO:0000256" key="5">
    <source>
        <dbReference type="ARBA" id="ARBA00023136"/>
    </source>
</evidence>
<gene>
    <name evidence="7" type="ORF">FO440_13470</name>
</gene>
<feature type="domain" description="Glycosyltransferase 2-like" evidence="6">
    <location>
        <begin position="46"/>
        <end position="176"/>
    </location>
</feature>
<dbReference type="OrthoDB" id="1016922at2"/>
<dbReference type="PANTHER" id="PTHR43646">
    <property type="entry name" value="GLYCOSYLTRANSFERASE"/>
    <property type="match status" value="1"/>
</dbReference>
<dbReference type="EMBL" id="VLPK01000002">
    <property type="protein sequence ID" value="TSJ40749.1"/>
    <property type="molecule type" value="Genomic_DNA"/>
</dbReference>
<keyword evidence="5" id="KW-0472">Membrane</keyword>
<dbReference type="AlphaFoldDB" id="A0A556MLS4"/>